<dbReference type="AlphaFoldDB" id="A0A9N9P591"/>
<keyword evidence="1" id="KW-1133">Transmembrane helix</keyword>
<comment type="caution">
    <text evidence="2">The sequence shown here is derived from an EMBL/GenBank/DDBJ whole genome shotgun (WGS) entry which is preliminary data.</text>
</comment>
<name>A0A9N9P591_9GLOM</name>
<reference evidence="2" key="1">
    <citation type="submission" date="2021-06" db="EMBL/GenBank/DDBJ databases">
        <authorList>
            <person name="Kallberg Y."/>
            <person name="Tangrot J."/>
            <person name="Rosling A."/>
        </authorList>
    </citation>
    <scope>NUCLEOTIDE SEQUENCE</scope>
    <source>
        <strain evidence="2">MA453B</strain>
    </source>
</reference>
<sequence length="86" mass="9074">AKGQKAPLIRLCVEVKSGKLTNNISRAIESDNILSTQPITQQTRSPRSTQSTQFTLSEGATAVTIGSFLSIGVAIGVGVMWAARSK</sequence>
<proteinExistence type="predicted"/>
<protein>
    <submittedName>
        <fullName evidence="2">2012_t:CDS:1</fullName>
    </submittedName>
</protein>
<dbReference type="EMBL" id="CAJVPY010025718">
    <property type="protein sequence ID" value="CAG8788659.1"/>
    <property type="molecule type" value="Genomic_DNA"/>
</dbReference>
<feature type="non-terminal residue" evidence="2">
    <location>
        <position position="1"/>
    </location>
</feature>
<dbReference type="Proteomes" id="UP000789405">
    <property type="component" value="Unassembled WGS sequence"/>
</dbReference>
<keyword evidence="3" id="KW-1185">Reference proteome</keyword>
<organism evidence="2 3">
    <name type="scientific">Dentiscutata erythropus</name>
    <dbReference type="NCBI Taxonomy" id="1348616"/>
    <lineage>
        <taxon>Eukaryota</taxon>
        <taxon>Fungi</taxon>
        <taxon>Fungi incertae sedis</taxon>
        <taxon>Mucoromycota</taxon>
        <taxon>Glomeromycotina</taxon>
        <taxon>Glomeromycetes</taxon>
        <taxon>Diversisporales</taxon>
        <taxon>Gigasporaceae</taxon>
        <taxon>Dentiscutata</taxon>
    </lineage>
</organism>
<evidence type="ECO:0000256" key="1">
    <source>
        <dbReference type="SAM" id="Phobius"/>
    </source>
</evidence>
<keyword evidence="1" id="KW-0812">Transmembrane</keyword>
<gene>
    <name evidence="2" type="ORF">DERYTH_LOCUS20949</name>
</gene>
<accession>A0A9N9P591</accession>
<evidence type="ECO:0000313" key="2">
    <source>
        <dbReference type="EMBL" id="CAG8788659.1"/>
    </source>
</evidence>
<evidence type="ECO:0000313" key="3">
    <source>
        <dbReference type="Proteomes" id="UP000789405"/>
    </source>
</evidence>
<feature type="transmembrane region" description="Helical" evidence="1">
    <location>
        <begin position="60"/>
        <end position="83"/>
    </location>
</feature>
<keyword evidence="1" id="KW-0472">Membrane</keyword>